<dbReference type="GO" id="GO:0004794">
    <property type="term" value="F:threonine deaminase activity"/>
    <property type="evidence" value="ECO:0007669"/>
    <property type="project" value="TreeGrafter"/>
</dbReference>
<dbReference type="GO" id="GO:0009097">
    <property type="term" value="P:isoleucine biosynthetic process"/>
    <property type="evidence" value="ECO:0007669"/>
    <property type="project" value="TreeGrafter"/>
</dbReference>
<comment type="caution">
    <text evidence="5">The sequence shown here is derived from an EMBL/GenBank/DDBJ whole genome shotgun (WGS) entry which is preliminary data.</text>
</comment>
<dbReference type="Pfam" id="PF00291">
    <property type="entry name" value="PALP"/>
    <property type="match status" value="1"/>
</dbReference>
<gene>
    <name evidence="5" type="ORF">EDC37_11928</name>
</gene>
<organism evidence="5 6">
    <name type="scientific">Pectinatus cerevisiiphilus</name>
    <dbReference type="NCBI Taxonomy" id="86956"/>
    <lineage>
        <taxon>Bacteria</taxon>
        <taxon>Bacillati</taxon>
        <taxon>Bacillota</taxon>
        <taxon>Negativicutes</taxon>
        <taxon>Selenomonadales</taxon>
        <taxon>Selenomonadaceae</taxon>
        <taxon>Pectinatus</taxon>
    </lineage>
</organism>
<name>A0A4R3K325_9FIRM</name>
<dbReference type="CDD" id="cd01563">
    <property type="entry name" value="Thr-synth_1"/>
    <property type="match status" value="1"/>
</dbReference>
<feature type="domain" description="Tryptophan synthase beta chain-like PALP" evidence="4">
    <location>
        <begin position="66"/>
        <end position="358"/>
    </location>
</feature>
<protein>
    <submittedName>
        <fullName evidence="5">L-threonine synthase</fullName>
    </submittedName>
</protein>
<keyword evidence="3" id="KW-0456">Lyase</keyword>
<dbReference type="SUPFAM" id="SSF53686">
    <property type="entry name" value="Tryptophan synthase beta subunit-like PLP-dependent enzymes"/>
    <property type="match status" value="1"/>
</dbReference>
<dbReference type="PANTHER" id="PTHR48078:SF6">
    <property type="entry name" value="L-THREONINE DEHYDRATASE CATABOLIC TDCB"/>
    <property type="match status" value="1"/>
</dbReference>
<dbReference type="InterPro" id="IPR036052">
    <property type="entry name" value="TrpB-like_PALP_sf"/>
</dbReference>
<reference evidence="5 6" key="1">
    <citation type="submission" date="2019-03" db="EMBL/GenBank/DDBJ databases">
        <title>Genomic Encyclopedia of Type Strains, Phase IV (KMG-IV): sequencing the most valuable type-strain genomes for metagenomic binning, comparative biology and taxonomic classification.</title>
        <authorList>
            <person name="Goeker M."/>
        </authorList>
    </citation>
    <scope>NUCLEOTIDE SEQUENCE [LARGE SCALE GENOMIC DNA]</scope>
    <source>
        <strain evidence="5 6">DSM 20467</strain>
    </source>
</reference>
<dbReference type="GO" id="GO:0006567">
    <property type="term" value="P:L-threonine catabolic process"/>
    <property type="evidence" value="ECO:0007669"/>
    <property type="project" value="TreeGrafter"/>
</dbReference>
<dbReference type="InterPro" id="IPR000634">
    <property type="entry name" value="Ser/Thr_deHydtase_PyrdxlP-BS"/>
</dbReference>
<proteinExistence type="predicted"/>
<evidence type="ECO:0000313" key="6">
    <source>
        <dbReference type="Proteomes" id="UP000295188"/>
    </source>
</evidence>
<dbReference type="RefSeq" id="WP_132551177.1">
    <property type="nucleotide sequence ID" value="NZ_SMAA01000019.1"/>
</dbReference>
<keyword evidence="6" id="KW-1185">Reference proteome</keyword>
<dbReference type="InterPro" id="IPR050147">
    <property type="entry name" value="Ser/Thr_Dehydratase"/>
</dbReference>
<keyword evidence="2" id="KW-0663">Pyridoxal phosphate</keyword>
<evidence type="ECO:0000256" key="1">
    <source>
        <dbReference type="ARBA" id="ARBA00001933"/>
    </source>
</evidence>
<dbReference type="AlphaFoldDB" id="A0A4R3K325"/>
<evidence type="ECO:0000259" key="4">
    <source>
        <dbReference type="Pfam" id="PF00291"/>
    </source>
</evidence>
<dbReference type="OrthoDB" id="9778118at2"/>
<accession>A0A4R3K325</accession>
<dbReference type="EMBL" id="SMAA01000019">
    <property type="protein sequence ID" value="TCS77069.1"/>
    <property type="molecule type" value="Genomic_DNA"/>
</dbReference>
<dbReference type="PROSITE" id="PS00165">
    <property type="entry name" value="DEHYDRATASE_SER_THR"/>
    <property type="match status" value="1"/>
</dbReference>
<sequence>MDFVCSDCGHRESAATYKPKCDKCGGLWKLDYEAPKFDLAKVDKETWSIFRYREFMPIEDDSWRDISLGEGMTPIINFDKNVLFKMDYYMPTLSFKDRGAVVLISHCRSIGVKSVVQDSSGNAGDSVAAYCGRAGIKCEIFVPHNTSPKKIGMIRAHGAICDVIQGSRDDCADVCRAKVKKEGRYYANHVYNPFFYEGTKTYIYEVYEQLKKIPENIIVPLGNGTLLIGVVKALEEFLAAGIIDKMPKIIAVQSECCDPFVEAVKNKSAVPAKVQIKPTLAEGIAVGVPMRGKEILEYIYKYNIEVIAVPEEMILPTRGKLAAKGIFCEHTTVISYAAYRLYCERFGMTGKCLIPICGAGLKSEPW</sequence>
<comment type="cofactor">
    <cofactor evidence="1">
        <name>pyridoxal 5'-phosphate</name>
        <dbReference type="ChEBI" id="CHEBI:597326"/>
    </cofactor>
</comment>
<evidence type="ECO:0000256" key="2">
    <source>
        <dbReference type="ARBA" id="ARBA00022898"/>
    </source>
</evidence>
<dbReference type="GO" id="GO:0006565">
    <property type="term" value="P:L-serine catabolic process"/>
    <property type="evidence" value="ECO:0007669"/>
    <property type="project" value="TreeGrafter"/>
</dbReference>
<dbReference type="PANTHER" id="PTHR48078">
    <property type="entry name" value="THREONINE DEHYDRATASE, MITOCHONDRIAL-RELATED"/>
    <property type="match status" value="1"/>
</dbReference>
<dbReference type="GO" id="GO:0003941">
    <property type="term" value="F:L-serine ammonia-lyase activity"/>
    <property type="evidence" value="ECO:0007669"/>
    <property type="project" value="TreeGrafter"/>
</dbReference>
<evidence type="ECO:0000256" key="3">
    <source>
        <dbReference type="ARBA" id="ARBA00023239"/>
    </source>
</evidence>
<dbReference type="InterPro" id="IPR001926">
    <property type="entry name" value="TrpB-like_PALP"/>
</dbReference>
<dbReference type="Proteomes" id="UP000295188">
    <property type="component" value="Unassembled WGS sequence"/>
</dbReference>
<evidence type="ECO:0000313" key="5">
    <source>
        <dbReference type="EMBL" id="TCS77069.1"/>
    </source>
</evidence>
<dbReference type="GO" id="GO:0030170">
    <property type="term" value="F:pyridoxal phosphate binding"/>
    <property type="evidence" value="ECO:0007669"/>
    <property type="project" value="InterPro"/>
</dbReference>
<dbReference type="Gene3D" id="3.40.50.1100">
    <property type="match status" value="2"/>
</dbReference>